<gene>
    <name evidence="1" type="ORF">PGTUg99_019925</name>
</gene>
<accession>A0A5B0P277</accession>
<proteinExistence type="predicted"/>
<evidence type="ECO:0000313" key="1">
    <source>
        <dbReference type="EMBL" id="KAA1095667.1"/>
    </source>
</evidence>
<sequence length="110" mass="12051">PPPPPPCRCPAPRQAPLLSQSLANRPSSEFHYQSLCLLGRARQPHQPRKSLCNWAAAGGCASFLGRWFTDGSTDYSNGTVYRPPPRTSEAKLPTPRAALLGRVTQQARQE</sequence>
<comment type="caution">
    <text evidence="1">The sequence shown here is derived from an EMBL/GenBank/DDBJ whole genome shotgun (WGS) entry which is preliminary data.</text>
</comment>
<dbReference type="Proteomes" id="UP000325313">
    <property type="component" value="Unassembled WGS sequence"/>
</dbReference>
<protein>
    <submittedName>
        <fullName evidence="1">Uncharacterized protein</fullName>
    </submittedName>
</protein>
<reference evidence="1 2" key="1">
    <citation type="submission" date="2019-05" db="EMBL/GenBank/DDBJ databases">
        <title>Emergence of the Ug99 lineage of the wheat stem rust pathogen through somatic hybridization.</title>
        <authorList>
            <person name="Li F."/>
            <person name="Upadhyaya N.M."/>
            <person name="Sperschneider J."/>
            <person name="Matny O."/>
            <person name="Nguyen-Phuc H."/>
            <person name="Mago R."/>
            <person name="Raley C."/>
            <person name="Miller M.E."/>
            <person name="Silverstein K.A.T."/>
            <person name="Henningsen E."/>
            <person name="Hirsch C.D."/>
            <person name="Visser B."/>
            <person name="Pretorius Z.A."/>
            <person name="Steffenson B.J."/>
            <person name="Schwessinger B."/>
            <person name="Dodds P.N."/>
            <person name="Figueroa M."/>
        </authorList>
    </citation>
    <scope>NUCLEOTIDE SEQUENCE [LARGE SCALE GENOMIC DNA]</scope>
    <source>
        <strain evidence="1 2">Ug99</strain>
    </source>
</reference>
<dbReference type="EMBL" id="VDEP01000371">
    <property type="protein sequence ID" value="KAA1095667.1"/>
    <property type="molecule type" value="Genomic_DNA"/>
</dbReference>
<evidence type="ECO:0000313" key="2">
    <source>
        <dbReference type="Proteomes" id="UP000325313"/>
    </source>
</evidence>
<feature type="non-terminal residue" evidence="1">
    <location>
        <position position="1"/>
    </location>
</feature>
<name>A0A5B0P277_PUCGR</name>
<organism evidence="1 2">
    <name type="scientific">Puccinia graminis f. sp. tritici</name>
    <dbReference type="NCBI Taxonomy" id="56615"/>
    <lineage>
        <taxon>Eukaryota</taxon>
        <taxon>Fungi</taxon>
        <taxon>Dikarya</taxon>
        <taxon>Basidiomycota</taxon>
        <taxon>Pucciniomycotina</taxon>
        <taxon>Pucciniomycetes</taxon>
        <taxon>Pucciniales</taxon>
        <taxon>Pucciniaceae</taxon>
        <taxon>Puccinia</taxon>
    </lineage>
</organism>
<dbReference type="AlphaFoldDB" id="A0A5B0P277"/>